<keyword evidence="3" id="KW-1185">Reference proteome</keyword>
<organism evidence="2 3">
    <name type="scientific">Novacetimonas hansenii</name>
    <name type="common">Komagataeibacter hansenii</name>
    <dbReference type="NCBI Taxonomy" id="436"/>
    <lineage>
        <taxon>Bacteria</taxon>
        <taxon>Pseudomonadati</taxon>
        <taxon>Pseudomonadota</taxon>
        <taxon>Alphaproteobacteria</taxon>
        <taxon>Acetobacterales</taxon>
        <taxon>Acetobacteraceae</taxon>
        <taxon>Novacetimonas</taxon>
    </lineage>
</organism>
<evidence type="ECO:0008006" key="4">
    <source>
        <dbReference type="Google" id="ProtNLM"/>
    </source>
</evidence>
<accession>A0ABQ0SGC2</accession>
<keyword evidence="1" id="KW-1133">Transmembrane helix</keyword>
<evidence type="ECO:0000313" key="2">
    <source>
        <dbReference type="EMBL" id="GEC64167.1"/>
    </source>
</evidence>
<evidence type="ECO:0000256" key="1">
    <source>
        <dbReference type="SAM" id="Phobius"/>
    </source>
</evidence>
<dbReference type="EMBL" id="BJNN01000108">
    <property type="protein sequence ID" value="GEC64167.1"/>
    <property type="molecule type" value="Genomic_DNA"/>
</dbReference>
<comment type="caution">
    <text evidence="2">The sequence shown here is derived from an EMBL/GenBank/DDBJ whole genome shotgun (WGS) entry which is preliminary data.</text>
</comment>
<protein>
    <recommendedName>
        <fullName evidence="4">DUF4230 domain-containing protein</fullName>
    </recommendedName>
</protein>
<reference evidence="2 3" key="1">
    <citation type="submission" date="2019-06" db="EMBL/GenBank/DDBJ databases">
        <title>Whole genome shotgun sequence of Komagataeibacter hansenii NBRC 14820.</title>
        <authorList>
            <person name="Hosoyama A."/>
            <person name="Uohara A."/>
            <person name="Ohji S."/>
            <person name="Ichikawa N."/>
        </authorList>
    </citation>
    <scope>NUCLEOTIDE SEQUENCE [LARGE SCALE GENOMIC DNA]</scope>
    <source>
        <strain evidence="2 3">NBRC 14820</strain>
    </source>
</reference>
<dbReference type="Proteomes" id="UP000319478">
    <property type="component" value="Unassembled WGS sequence"/>
</dbReference>
<sequence>MSVERKSLCGQFAIPKGGTTNFMPCMIAGAILIMAVAFLTGCSARPQVATTIPQAMASIQDSLARSGAVSVSHAASWTPEQATRFEQDVQAVQCSQQRSDPVVGVLAGTVTGTLSVQFTQGAQATVGALTTAPTIGAELSGSRTRGQSLTVPLSYAPLSSLPDVEMSRQIGYETELLAQNDDARHQEAARLIQDREALRTHVVDLIEHWHADQCIQHGTLMPLVGERIYPR</sequence>
<name>A0ABQ0SGC2_NOVHA</name>
<evidence type="ECO:0000313" key="3">
    <source>
        <dbReference type="Proteomes" id="UP000319478"/>
    </source>
</evidence>
<keyword evidence="1" id="KW-0812">Transmembrane</keyword>
<feature type="transmembrane region" description="Helical" evidence="1">
    <location>
        <begin position="21"/>
        <end position="41"/>
    </location>
</feature>
<keyword evidence="1" id="KW-0472">Membrane</keyword>
<proteinExistence type="predicted"/>
<gene>
    <name evidence="2" type="ORF">GHA01_20160</name>
</gene>